<evidence type="ECO:0000313" key="1">
    <source>
        <dbReference type="Proteomes" id="UP000492821"/>
    </source>
</evidence>
<evidence type="ECO:0000313" key="2">
    <source>
        <dbReference type="WBParaSite" id="Pan_g14161.t1"/>
    </source>
</evidence>
<name>A0A7E4UY21_PANRE</name>
<dbReference type="WBParaSite" id="Pan_g14161.t1">
    <property type="protein sequence ID" value="Pan_g14161.t1"/>
    <property type="gene ID" value="Pan_g14161"/>
</dbReference>
<dbReference type="AlphaFoldDB" id="A0A7E4UY21"/>
<proteinExistence type="predicted"/>
<organism evidence="1 2">
    <name type="scientific">Panagrellus redivivus</name>
    <name type="common">Microworm</name>
    <dbReference type="NCBI Taxonomy" id="6233"/>
    <lineage>
        <taxon>Eukaryota</taxon>
        <taxon>Metazoa</taxon>
        <taxon>Ecdysozoa</taxon>
        <taxon>Nematoda</taxon>
        <taxon>Chromadorea</taxon>
        <taxon>Rhabditida</taxon>
        <taxon>Tylenchina</taxon>
        <taxon>Panagrolaimomorpha</taxon>
        <taxon>Panagrolaimoidea</taxon>
        <taxon>Panagrolaimidae</taxon>
        <taxon>Panagrellus</taxon>
    </lineage>
</organism>
<protein>
    <submittedName>
        <fullName evidence="2">DUF3800 domain-containing protein</fullName>
    </submittedName>
</protein>
<dbReference type="Proteomes" id="UP000492821">
    <property type="component" value="Unassembled WGS sequence"/>
</dbReference>
<accession>A0A7E4UY21</accession>
<keyword evidence="1" id="KW-1185">Reference proteome</keyword>
<sequence length="115" mass="12945">MCFDYVINPKDTIKLTNVAINIVSRLLHWIRLARPDASIEKAITVLMFFMWEHDDPKIDQDQIKNAVANSPEVIEAIAQLHQSTGPTCVIAIDFGCVRGTKTPTELICVELPRNL</sequence>
<reference evidence="1" key="1">
    <citation type="journal article" date="2013" name="Genetics">
        <title>The draft genome and transcriptome of Panagrellus redivivus are shaped by the harsh demands of a free-living lifestyle.</title>
        <authorList>
            <person name="Srinivasan J."/>
            <person name="Dillman A.R."/>
            <person name="Macchietto M.G."/>
            <person name="Heikkinen L."/>
            <person name="Lakso M."/>
            <person name="Fracchia K.M."/>
            <person name="Antoshechkin I."/>
            <person name="Mortazavi A."/>
            <person name="Wong G."/>
            <person name="Sternberg P.W."/>
        </authorList>
    </citation>
    <scope>NUCLEOTIDE SEQUENCE [LARGE SCALE GENOMIC DNA]</scope>
    <source>
        <strain evidence="1">MT8872</strain>
    </source>
</reference>
<reference evidence="2" key="2">
    <citation type="submission" date="2020-10" db="UniProtKB">
        <authorList>
            <consortium name="WormBaseParasite"/>
        </authorList>
    </citation>
    <scope>IDENTIFICATION</scope>
</reference>